<dbReference type="Proteomes" id="UP000663829">
    <property type="component" value="Unassembled WGS sequence"/>
</dbReference>
<proteinExistence type="predicted"/>
<evidence type="ECO:0000313" key="2">
    <source>
        <dbReference type="EMBL" id="CAF1629540.1"/>
    </source>
</evidence>
<organism evidence="2 4">
    <name type="scientific">Didymodactylos carnosus</name>
    <dbReference type="NCBI Taxonomy" id="1234261"/>
    <lineage>
        <taxon>Eukaryota</taxon>
        <taxon>Metazoa</taxon>
        <taxon>Spiralia</taxon>
        <taxon>Gnathifera</taxon>
        <taxon>Rotifera</taxon>
        <taxon>Eurotatoria</taxon>
        <taxon>Bdelloidea</taxon>
        <taxon>Philodinida</taxon>
        <taxon>Philodinidae</taxon>
        <taxon>Didymodactylos</taxon>
    </lineage>
</organism>
<dbReference type="AlphaFoldDB" id="A0A816CWJ7"/>
<comment type="caution">
    <text evidence="2">The sequence shown here is derived from an EMBL/GenBank/DDBJ whole genome shotgun (WGS) entry which is preliminary data.</text>
</comment>
<feature type="region of interest" description="Disordered" evidence="1">
    <location>
        <begin position="37"/>
        <end position="78"/>
    </location>
</feature>
<evidence type="ECO:0000256" key="1">
    <source>
        <dbReference type="SAM" id="MobiDB-lite"/>
    </source>
</evidence>
<feature type="compositionally biased region" description="Acidic residues" evidence="1">
    <location>
        <begin position="51"/>
        <end position="60"/>
    </location>
</feature>
<evidence type="ECO:0000313" key="4">
    <source>
        <dbReference type="Proteomes" id="UP000663829"/>
    </source>
</evidence>
<feature type="region of interest" description="Disordered" evidence="1">
    <location>
        <begin position="1"/>
        <end position="23"/>
    </location>
</feature>
<gene>
    <name evidence="2" type="ORF">GPM918_LOCUS44265</name>
    <name evidence="3" type="ORF">SRO942_LOCUS46035</name>
</gene>
<accession>A0A816CWJ7</accession>
<protein>
    <submittedName>
        <fullName evidence="2">Uncharacterized protein</fullName>
    </submittedName>
</protein>
<dbReference type="Proteomes" id="UP000681722">
    <property type="component" value="Unassembled WGS sequence"/>
</dbReference>
<dbReference type="EMBL" id="CAJNOQ010043185">
    <property type="protein sequence ID" value="CAF1629540.1"/>
    <property type="molecule type" value="Genomic_DNA"/>
</dbReference>
<reference evidence="2" key="1">
    <citation type="submission" date="2021-02" db="EMBL/GenBank/DDBJ databases">
        <authorList>
            <person name="Nowell W R."/>
        </authorList>
    </citation>
    <scope>NUCLEOTIDE SEQUENCE</scope>
</reference>
<sequence length="78" mass="8988">MDGINEEEEGTIELTISDEDENEEMKTIENRKLSNQLSDIGRTTEQHSEINEMDGIDEEKESTIELTISNEDENEELK</sequence>
<dbReference type="EMBL" id="CAJOBC010110926">
    <property type="protein sequence ID" value="CAF4527002.1"/>
    <property type="molecule type" value="Genomic_DNA"/>
</dbReference>
<name>A0A816CWJ7_9BILA</name>
<keyword evidence="4" id="KW-1185">Reference proteome</keyword>
<evidence type="ECO:0000313" key="3">
    <source>
        <dbReference type="EMBL" id="CAF4527002.1"/>
    </source>
</evidence>